<dbReference type="Proteomes" id="UP001055439">
    <property type="component" value="Chromosome 5"/>
</dbReference>
<evidence type="ECO:0000256" key="2">
    <source>
        <dbReference type="ARBA" id="ARBA00022737"/>
    </source>
</evidence>
<organism evidence="11 12">
    <name type="scientific">Musa troglodytarum</name>
    <name type="common">fe'i banana</name>
    <dbReference type="NCBI Taxonomy" id="320322"/>
    <lineage>
        <taxon>Eukaryota</taxon>
        <taxon>Viridiplantae</taxon>
        <taxon>Streptophyta</taxon>
        <taxon>Embryophyta</taxon>
        <taxon>Tracheophyta</taxon>
        <taxon>Spermatophyta</taxon>
        <taxon>Magnoliopsida</taxon>
        <taxon>Liliopsida</taxon>
        <taxon>Zingiberales</taxon>
        <taxon>Musaceae</taxon>
        <taxon>Musa</taxon>
    </lineage>
</organism>
<evidence type="ECO:0000256" key="1">
    <source>
        <dbReference type="ARBA" id="ARBA00004123"/>
    </source>
</evidence>
<evidence type="ECO:0000256" key="3">
    <source>
        <dbReference type="ARBA" id="ARBA00023015"/>
    </source>
</evidence>
<reference evidence="11" key="1">
    <citation type="submission" date="2022-05" db="EMBL/GenBank/DDBJ databases">
        <title>The Musa troglodytarum L. genome provides insights into the mechanism of non-climacteric behaviour and enrichment of carotenoids.</title>
        <authorList>
            <person name="Wang J."/>
        </authorList>
    </citation>
    <scope>NUCLEOTIDE SEQUENCE</scope>
    <source>
        <tissue evidence="11">Leaf</tissue>
    </source>
</reference>
<dbReference type="CDD" id="cd00167">
    <property type="entry name" value="SANT"/>
    <property type="match status" value="2"/>
</dbReference>
<feature type="domain" description="HTH myb-type" evidence="10">
    <location>
        <begin position="14"/>
        <end position="70"/>
    </location>
</feature>
<dbReference type="EMBL" id="CP097507">
    <property type="protein sequence ID" value="URE03311.1"/>
    <property type="molecule type" value="Genomic_DNA"/>
</dbReference>
<keyword evidence="6" id="KW-0804">Transcription</keyword>
<dbReference type="SMART" id="SM00717">
    <property type="entry name" value="SANT"/>
    <property type="match status" value="2"/>
</dbReference>
<proteinExistence type="predicted"/>
<keyword evidence="12" id="KW-1185">Reference proteome</keyword>
<evidence type="ECO:0000313" key="12">
    <source>
        <dbReference type="Proteomes" id="UP001055439"/>
    </source>
</evidence>
<keyword evidence="7" id="KW-0539">Nucleus</keyword>
<dbReference type="PROSITE" id="PS50090">
    <property type="entry name" value="MYB_LIKE"/>
    <property type="match status" value="2"/>
</dbReference>
<dbReference type="Pfam" id="PF00249">
    <property type="entry name" value="Myb_DNA-binding"/>
    <property type="match status" value="2"/>
</dbReference>
<dbReference type="InterPro" id="IPR001005">
    <property type="entry name" value="SANT/Myb"/>
</dbReference>
<evidence type="ECO:0000259" key="9">
    <source>
        <dbReference type="PROSITE" id="PS50090"/>
    </source>
</evidence>
<dbReference type="InterPro" id="IPR051953">
    <property type="entry name" value="Plant_SW-associated_TFs"/>
</dbReference>
<feature type="compositionally biased region" description="Polar residues" evidence="8">
    <location>
        <begin position="151"/>
        <end position="167"/>
    </location>
</feature>
<keyword evidence="5" id="KW-0010">Activator</keyword>
<dbReference type="GO" id="GO:0005634">
    <property type="term" value="C:nucleus"/>
    <property type="evidence" value="ECO:0007669"/>
    <property type="project" value="UniProtKB-SubCell"/>
</dbReference>
<gene>
    <name evidence="11" type="ORF">MUK42_20434</name>
</gene>
<name>A0A9E7FVY3_9LILI</name>
<dbReference type="InterPro" id="IPR017930">
    <property type="entry name" value="Myb_dom"/>
</dbReference>
<evidence type="ECO:0000256" key="6">
    <source>
        <dbReference type="ARBA" id="ARBA00023163"/>
    </source>
</evidence>
<dbReference type="InterPro" id="IPR009057">
    <property type="entry name" value="Homeodomain-like_sf"/>
</dbReference>
<comment type="subcellular location">
    <subcellularLocation>
        <location evidence="1">Nucleus</location>
    </subcellularLocation>
</comment>
<dbReference type="GO" id="GO:0003677">
    <property type="term" value="F:DNA binding"/>
    <property type="evidence" value="ECO:0007669"/>
    <property type="project" value="UniProtKB-KW"/>
</dbReference>
<feature type="domain" description="Myb-like" evidence="9">
    <location>
        <begin position="14"/>
        <end position="66"/>
    </location>
</feature>
<dbReference type="GO" id="GO:0045893">
    <property type="term" value="P:positive regulation of DNA-templated transcription"/>
    <property type="evidence" value="ECO:0007669"/>
    <property type="project" value="UniProtKB-ARBA"/>
</dbReference>
<keyword evidence="4 11" id="KW-0238">DNA-binding</keyword>
<protein>
    <submittedName>
        <fullName evidence="11">Myb-like DNA-binding domain</fullName>
    </submittedName>
</protein>
<dbReference type="OrthoDB" id="2143914at2759"/>
<feature type="domain" description="HTH myb-type" evidence="10">
    <location>
        <begin position="115"/>
        <end position="143"/>
    </location>
</feature>
<feature type="domain" description="Myb-like" evidence="9">
    <location>
        <begin position="67"/>
        <end position="139"/>
    </location>
</feature>
<evidence type="ECO:0000256" key="8">
    <source>
        <dbReference type="SAM" id="MobiDB-lite"/>
    </source>
</evidence>
<feature type="region of interest" description="Disordered" evidence="8">
    <location>
        <begin position="146"/>
        <end position="167"/>
    </location>
</feature>
<dbReference type="PANTHER" id="PTHR47997">
    <property type="entry name" value="MYB DOMAIN PROTEIN 55"/>
    <property type="match status" value="1"/>
</dbReference>
<sequence length="300" mass="33542">MSIAMGCRKCEKPRATYRKGLWSPEEDEKLKSHINRHGHGSWSSLPAKAGLRRNGKSCRLRWLNYLRPGLKHGTFAPQEVATVVKLHSALGNNCSDDVFLKQQARELRNSELICRWSQIAMQLPGRTDNEVKNYWNSYLKKKATKVEESYSRSTTPKPEGSASQTQKLIKSSEELNNQISVSGLSESTGTSSVGSFRSRQHLVPKALFADWMRMDLAQSQSPLCSDGGLTCQWDSSNAEVNGTELLQLNVPPNDDYLHGFGEFKPQLNEGEFIPEASSVFDLMSMAETGSSIHTSHDMIF</sequence>
<evidence type="ECO:0000256" key="4">
    <source>
        <dbReference type="ARBA" id="ARBA00023125"/>
    </source>
</evidence>
<evidence type="ECO:0000259" key="10">
    <source>
        <dbReference type="PROSITE" id="PS51294"/>
    </source>
</evidence>
<evidence type="ECO:0000313" key="11">
    <source>
        <dbReference type="EMBL" id="URE03311.1"/>
    </source>
</evidence>
<accession>A0A9E7FVY3</accession>
<keyword evidence="2" id="KW-0677">Repeat</keyword>
<dbReference type="PANTHER" id="PTHR47997:SF11">
    <property type="entry name" value="TRANSCRIPTION FACTOR LAF1"/>
    <property type="match status" value="1"/>
</dbReference>
<dbReference type="PROSITE" id="PS51294">
    <property type="entry name" value="HTH_MYB"/>
    <property type="match status" value="2"/>
</dbReference>
<dbReference type="AlphaFoldDB" id="A0A9E7FVY3"/>
<dbReference type="SUPFAM" id="SSF46689">
    <property type="entry name" value="Homeodomain-like"/>
    <property type="match status" value="1"/>
</dbReference>
<dbReference type="Gene3D" id="1.10.10.60">
    <property type="entry name" value="Homeodomain-like"/>
    <property type="match status" value="2"/>
</dbReference>
<keyword evidence="3" id="KW-0805">Transcription regulation</keyword>
<dbReference type="FunFam" id="1.10.10.60:FF:000077">
    <property type="entry name" value="MYB transcription factor"/>
    <property type="match status" value="1"/>
</dbReference>
<evidence type="ECO:0000256" key="5">
    <source>
        <dbReference type="ARBA" id="ARBA00023159"/>
    </source>
</evidence>
<evidence type="ECO:0000256" key="7">
    <source>
        <dbReference type="ARBA" id="ARBA00023242"/>
    </source>
</evidence>